<dbReference type="Proteomes" id="UP000265798">
    <property type="component" value="Unassembled WGS sequence"/>
</dbReference>
<evidence type="ECO:0000313" key="1">
    <source>
        <dbReference type="EMBL" id="RHX88587.1"/>
    </source>
</evidence>
<evidence type="ECO:0000313" key="3">
    <source>
        <dbReference type="Proteomes" id="UP000265798"/>
    </source>
</evidence>
<reference evidence="2" key="2">
    <citation type="journal article" date="2020" name="Int. J. Syst. Evol. Microbiol.">
        <title>Leptospira yasudae sp. nov. and Leptospira stimsonii sp. nov., two new species of the pathogenic group isolated from environmental sources.</title>
        <authorList>
            <person name="Casanovas-Massana A."/>
            <person name="Hamond C."/>
            <person name="Santos L.A."/>
            <person name="de Oliveira D."/>
            <person name="Hacker K.P."/>
            <person name="Balassiano I."/>
            <person name="Costa F."/>
            <person name="Medeiros M.A."/>
            <person name="Reis M.G."/>
            <person name="Ko A.I."/>
            <person name="Wunder E.A."/>
        </authorList>
    </citation>
    <scope>NUCLEOTIDE SEQUENCE</scope>
    <source>
        <strain evidence="1">AMB6-RJ</strain>
        <strain evidence="2">Yale</strain>
    </source>
</reference>
<reference evidence="3 4" key="1">
    <citation type="submission" date="2018-05" db="EMBL/GenBank/DDBJ databases">
        <title>Leptospira yasudae sp. nov. and Leptospira stimsonii sp. nov., two pathogenic species of the genus Leptospira isolated from environmental sources.</title>
        <authorList>
            <person name="Casanovas-Massana A."/>
            <person name="Hamond C."/>
            <person name="Santos L.A."/>
            <person name="Hacker K.P."/>
            <person name="Balassiano I."/>
            <person name="Medeiros M.A."/>
            <person name="Reis M.G."/>
            <person name="Ko A.I."/>
            <person name="Wunder E.A."/>
        </authorList>
    </citation>
    <scope>NUCLEOTIDE SEQUENCE [LARGE SCALE GENOMIC DNA]</scope>
    <source>
        <strain evidence="4">AMB6-RJ</strain>
        <strain evidence="3">Yale</strain>
    </source>
</reference>
<comment type="caution">
    <text evidence="2">The sequence shown here is derived from an EMBL/GenBank/DDBJ whole genome shotgun (WGS) entry which is preliminary data.</text>
</comment>
<evidence type="ECO:0000313" key="4">
    <source>
        <dbReference type="Proteomes" id="UP000266669"/>
    </source>
</evidence>
<dbReference type="Proteomes" id="UP000266669">
    <property type="component" value="Unassembled WGS sequence"/>
</dbReference>
<dbReference type="EMBL" id="QHCS01000001">
    <property type="protein sequence ID" value="RHX88587.1"/>
    <property type="molecule type" value="Genomic_DNA"/>
</dbReference>
<name>A0A396ZII5_9LEPT</name>
<sequence length="61" mass="7395">MEISGRLKNYNSLNDKRLRWLTFYFGLKKGISFQKQQSAKIPRKVFFERKKLQRIETVSLE</sequence>
<dbReference type="EMBL" id="QHCT01000001">
    <property type="protein sequence ID" value="RHX93000.1"/>
    <property type="molecule type" value="Genomic_DNA"/>
</dbReference>
<evidence type="ECO:0000313" key="2">
    <source>
        <dbReference type="EMBL" id="RHX93000.1"/>
    </source>
</evidence>
<protein>
    <submittedName>
        <fullName evidence="2">Uncharacterized protein</fullName>
    </submittedName>
</protein>
<proteinExistence type="predicted"/>
<accession>A0A396ZII5</accession>
<gene>
    <name evidence="2" type="ORF">DLM75_07565</name>
    <name evidence="1" type="ORF">DLM78_06550</name>
</gene>
<organism evidence="2 3">
    <name type="scientific">Leptospira stimsonii</name>
    <dbReference type="NCBI Taxonomy" id="2202203"/>
    <lineage>
        <taxon>Bacteria</taxon>
        <taxon>Pseudomonadati</taxon>
        <taxon>Spirochaetota</taxon>
        <taxon>Spirochaetia</taxon>
        <taxon>Leptospirales</taxon>
        <taxon>Leptospiraceae</taxon>
        <taxon>Leptospira</taxon>
    </lineage>
</organism>
<dbReference type="AlphaFoldDB" id="A0A396ZII5"/>